<keyword evidence="3" id="KW-0597">Phosphoprotein</keyword>
<dbReference type="PANTHER" id="PTHR24421:SF10">
    <property type="entry name" value="NITRATE_NITRITE SENSOR PROTEIN NARQ"/>
    <property type="match status" value="1"/>
</dbReference>
<dbReference type="CDD" id="cd16917">
    <property type="entry name" value="HATPase_UhpB-NarQ-NarX-like"/>
    <property type="match status" value="1"/>
</dbReference>
<keyword evidence="5" id="KW-0547">Nucleotide-binding</keyword>
<keyword evidence="7" id="KW-0067">ATP-binding</keyword>
<reference evidence="11 12" key="1">
    <citation type="submission" date="2016-11" db="EMBL/GenBank/DDBJ databases">
        <authorList>
            <person name="Jaros S."/>
            <person name="Januszkiewicz K."/>
            <person name="Wedrychowicz H."/>
        </authorList>
    </citation>
    <scope>NUCLEOTIDE SEQUENCE [LARGE SCALE GENOMIC DNA]</scope>
    <source>
        <strain evidence="11 12">DSM 18899</strain>
    </source>
</reference>
<organism evidence="11 12">
    <name type="scientific">Chitinimonas taiwanensis DSM 18899</name>
    <dbReference type="NCBI Taxonomy" id="1121279"/>
    <lineage>
        <taxon>Bacteria</taxon>
        <taxon>Pseudomonadati</taxon>
        <taxon>Pseudomonadota</taxon>
        <taxon>Betaproteobacteria</taxon>
        <taxon>Neisseriales</taxon>
        <taxon>Chitinibacteraceae</taxon>
        <taxon>Chitinimonas</taxon>
    </lineage>
</organism>
<keyword evidence="8" id="KW-0902">Two-component regulatory system</keyword>
<proteinExistence type="predicted"/>
<dbReference type="Gene3D" id="3.30.565.10">
    <property type="entry name" value="Histidine kinase-like ATPase, C-terminal domain"/>
    <property type="match status" value="1"/>
</dbReference>
<evidence type="ECO:0000256" key="3">
    <source>
        <dbReference type="ARBA" id="ARBA00022553"/>
    </source>
</evidence>
<feature type="domain" description="Signal transduction histidine kinase subgroup 3 dimerisation and phosphoacceptor" evidence="10">
    <location>
        <begin position="31"/>
        <end position="85"/>
    </location>
</feature>
<dbReference type="InterPro" id="IPR036890">
    <property type="entry name" value="HATPase_C_sf"/>
</dbReference>
<accession>A0A1K2HSK9</accession>
<dbReference type="STRING" id="1121279.SAMN02745887_03732"/>
<gene>
    <name evidence="11" type="ORF">SAMN02745887_03732</name>
</gene>
<evidence type="ECO:0000313" key="11">
    <source>
        <dbReference type="EMBL" id="SFZ79545.1"/>
    </source>
</evidence>
<keyword evidence="12" id="KW-1185">Reference proteome</keyword>
<dbReference type="SUPFAM" id="SSF55874">
    <property type="entry name" value="ATPase domain of HSP90 chaperone/DNA topoisomerase II/histidine kinase"/>
    <property type="match status" value="1"/>
</dbReference>
<evidence type="ECO:0000256" key="6">
    <source>
        <dbReference type="ARBA" id="ARBA00022777"/>
    </source>
</evidence>
<dbReference type="RefSeq" id="WP_072430202.1">
    <property type="nucleotide sequence ID" value="NZ_FPKR01000019.1"/>
</dbReference>
<dbReference type="EMBL" id="FPKR01000019">
    <property type="protein sequence ID" value="SFZ79545.1"/>
    <property type="molecule type" value="Genomic_DNA"/>
</dbReference>
<dbReference type="InterPro" id="IPR011712">
    <property type="entry name" value="Sig_transdc_His_kin_sub3_dim/P"/>
</dbReference>
<dbReference type="InterPro" id="IPR003594">
    <property type="entry name" value="HATPase_dom"/>
</dbReference>
<evidence type="ECO:0000256" key="8">
    <source>
        <dbReference type="ARBA" id="ARBA00023012"/>
    </source>
</evidence>
<dbReference type="Proteomes" id="UP000186513">
    <property type="component" value="Unassembled WGS sequence"/>
</dbReference>
<evidence type="ECO:0000259" key="9">
    <source>
        <dbReference type="Pfam" id="PF02518"/>
    </source>
</evidence>
<dbReference type="Pfam" id="PF02518">
    <property type="entry name" value="HATPase_c"/>
    <property type="match status" value="1"/>
</dbReference>
<evidence type="ECO:0000256" key="5">
    <source>
        <dbReference type="ARBA" id="ARBA00022741"/>
    </source>
</evidence>
<evidence type="ECO:0000256" key="7">
    <source>
        <dbReference type="ARBA" id="ARBA00022840"/>
    </source>
</evidence>
<dbReference type="GO" id="GO:0046983">
    <property type="term" value="F:protein dimerization activity"/>
    <property type="evidence" value="ECO:0007669"/>
    <property type="project" value="InterPro"/>
</dbReference>
<evidence type="ECO:0000256" key="1">
    <source>
        <dbReference type="ARBA" id="ARBA00000085"/>
    </source>
</evidence>
<evidence type="ECO:0000256" key="4">
    <source>
        <dbReference type="ARBA" id="ARBA00022679"/>
    </source>
</evidence>
<dbReference type="InterPro" id="IPR050482">
    <property type="entry name" value="Sensor_HK_TwoCompSys"/>
</dbReference>
<dbReference type="EC" id="2.7.13.3" evidence="2"/>
<dbReference type="Pfam" id="PF07730">
    <property type="entry name" value="HisKA_3"/>
    <property type="match status" value="1"/>
</dbReference>
<dbReference type="PANTHER" id="PTHR24421">
    <property type="entry name" value="NITRATE/NITRITE SENSOR PROTEIN NARX-RELATED"/>
    <property type="match status" value="1"/>
</dbReference>
<evidence type="ECO:0000313" key="12">
    <source>
        <dbReference type="Proteomes" id="UP000186513"/>
    </source>
</evidence>
<comment type="catalytic activity">
    <reaction evidence="1">
        <text>ATP + protein L-histidine = ADP + protein N-phospho-L-histidine.</text>
        <dbReference type="EC" id="2.7.13.3"/>
    </reaction>
</comment>
<feature type="domain" description="Histidine kinase/HSP90-like ATPase" evidence="9">
    <location>
        <begin position="131"/>
        <end position="218"/>
    </location>
</feature>
<evidence type="ECO:0000259" key="10">
    <source>
        <dbReference type="Pfam" id="PF07730"/>
    </source>
</evidence>
<protein>
    <recommendedName>
        <fullName evidence="2">histidine kinase</fullName>
        <ecNumber evidence="2">2.7.13.3</ecNumber>
    </recommendedName>
</protein>
<dbReference type="GO" id="GO:0000155">
    <property type="term" value="F:phosphorelay sensor kinase activity"/>
    <property type="evidence" value="ECO:0007669"/>
    <property type="project" value="InterPro"/>
</dbReference>
<name>A0A1K2HSK9_9NEIS</name>
<keyword evidence="6 11" id="KW-0418">Kinase</keyword>
<dbReference type="OrthoDB" id="9811306at2"/>
<dbReference type="GO" id="GO:0005524">
    <property type="term" value="F:ATP binding"/>
    <property type="evidence" value="ECO:0007669"/>
    <property type="project" value="UniProtKB-KW"/>
</dbReference>
<dbReference type="AlphaFoldDB" id="A0A1K2HSK9"/>
<evidence type="ECO:0000256" key="2">
    <source>
        <dbReference type="ARBA" id="ARBA00012438"/>
    </source>
</evidence>
<keyword evidence="4" id="KW-0808">Transferase</keyword>
<sequence>MRDTQLRAAAALTSADGAGQVDRTSELVKHLHDSLAQLLSFALIQLDTAQGARAGVRESALRHSRQLVKEALRSTRGLIGDLRESARAVPLAFDQQLLQMAADVSRLSQRDLQLDCQPLPDALPLSVGKMLLRAARELLVNACKHAPGAAIQLSLRSSEDGEGIVLSVSDDGPGLDPHALQAESASSYGLRQLPACLALIGAELQLFSQPGAGLCARILWRPQAAEAQPMRRQMTGSNKAGQ</sequence>
<dbReference type="GO" id="GO:0016020">
    <property type="term" value="C:membrane"/>
    <property type="evidence" value="ECO:0007669"/>
    <property type="project" value="InterPro"/>
</dbReference>